<comment type="catalytic activity">
    <reaction evidence="9">
        <text>acetate + ATP = acetyl phosphate + ADP</text>
        <dbReference type="Rhea" id="RHEA:11352"/>
        <dbReference type="ChEBI" id="CHEBI:22191"/>
        <dbReference type="ChEBI" id="CHEBI:30089"/>
        <dbReference type="ChEBI" id="CHEBI:30616"/>
        <dbReference type="ChEBI" id="CHEBI:456216"/>
        <dbReference type="EC" id="2.7.2.1"/>
    </reaction>
</comment>
<keyword evidence="2 9" id="KW-0963">Cytoplasm</keyword>
<evidence type="ECO:0000256" key="10">
    <source>
        <dbReference type="RuleBase" id="RU003835"/>
    </source>
</evidence>
<sequence>MVTPVSKTVLVINCGSSSVKFAIMDPNDGHVYLSGIAEAMTLPEAFISWRFGKEDKQKADIPNATHGDALKYLVENILASHPELLGSIVACGHRIVHGGEFYSEPTLVDDEVVANIEKVIPFAPLHNPAHLLGINAARESFPNIPHVVVFDTAFHQTMPPIAYRFAIPEQYYTEYGIRRYGAHGTSHMYLSQQAALYLNKPLEETNVITCHLGGGASVAAVKGGKCVDTSMGLTPLDGLVMGTRCGSIDPSVVFFLCDRFNMSVEEVKEVFNKKSGLLALSGISSDMRPICEGYEKGDPKCTLAMDMFCYRLAKFISSYYVPLGHVDAIIFSGGIGENCWEARKITCAMLKESLGIEINEELNEKALGRLGFEDGELSTPNSKVKVFMIPTNEELVIARSAMKFVK</sequence>
<keyword evidence="6 9" id="KW-0418">Kinase</keyword>
<keyword evidence="3 9" id="KW-0808">Transferase</keyword>
<evidence type="ECO:0000256" key="8">
    <source>
        <dbReference type="ARBA" id="ARBA00022842"/>
    </source>
</evidence>
<evidence type="ECO:0000256" key="9">
    <source>
        <dbReference type="HAMAP-Rule" id="MF_00020"/>
    </source>
</evidence>
<comment type="subcellular location">
    <subcellularLocation>
        <location evidence="9">Cytoplasm</location>
    </subcellularLocation>
</comment>
<comment type="subunit">
    <text evidence="9">Homodimer.</text>
</comment>
<dbReference type="OrthoDB" id="9802453at2"/>
<keyword evidence="4 9" id="KW-0479">Metal-binding</keyword>
<comment type="similarity">
    <text evidence="1 9 10">Belongs to the acetokinase family.</text>
</comment>
<dbReference type="GO" id="GO:0000287">
    <property type="term" value="F:magnesium ion binding"/>
    <property type="evidence" value="ECO:0007669"/>
    <property type="project" value="UniProtKB-UniRule"/>
</dbReference>
<dbReference type="GO" id="GO:0006085">
    <property type="term" value="P:acetyl-CoA biosynthetic process"/>
    <property type="evidence" value="ECO:0007669"/>
    <property type="project" value="UniProtKB-UniRule"/>
</dbReference>
<dbReference type="PIRSF" id="PIRSF000722">
    <property type="entry name" value="Acetate_prop_kin"/>
    <property type="match status" value="1"/>
</dbReference>
<feature type="binding site" evidence="9">
    <location>
        <begin position="334"/>
        <end position="338"/>
    </location>
    <ligand>
        <name>ATP</name>
        <dbReference type="ChEBI" id="CHEBI:30616"/>
    </ligand>
</feature>
<keyword evidence="8 9" id="KW-0460">Magnesium</keyword>
<feature type="binding site" evidence="9">
    <location>
        <position position="20"/>
    </location>
    <ligand>
        <name>ATP</name>
        <dbReference type="ChEBI" id="CHEBI:30616"/>
    </ligand>
</feature>
<dbReference type="PRINTS" id="PR00471">
    <property type="entry name" value="ACETATEKNASE"/>
</dbReference>
<reference evidence="11 12" key="1">
    <citation type="submission" date="2011-01" db="EMBL/GenBank/DDBJ databases">
        <authorList>
            <person name="Weinstock G."/>
            <person name="Sodergren E."/>
            <person name="Clifton S."/>
            <person name="Fulton L."/>
            <person name="Fulton B."/>
            <person name="Courtney L."/>
            <person name="Fronick C."/>
            <person name="Harrison M."/>
            <person name="Strong C."/>
            <person name="Farmer C."/>
            <person name="Delahaunty K."/>
            <person name="Markovic C."/>
            <person name="Hall O."/>
            <person name="Minx P."/>
            <person name="Tomlinson C."/>
            <person name="Mitreva M."/>
            <person name="Hou S."/>
            <person name="Chen J."/>
            <person name="Wollam A."/>
            <person name="Pepin K.H."/>
            <person name="Johnson M."/>
            <person name="Bhonagiri V."/>
            <person name="Zhang X."/>
            <person name="Suruliraj S."/>
            <person name="Warren W."/>
            <person name="Chinwalla A."/>
            <person name="Mardis E.R."/>
            <person name="Wilson R.K."/>
        </authorList>
    </citation>
    <scope>NUCLEOTIDE SEQUENCE [LARGE SCALE GENOMIC DNA]</scope>
    <source>
        <strain evidence="12">DSM 22608 / JCM 16073 / KCTC 15190 / YIT 12066</strain>
    </source>
</reference>
<comment type="cofactor">
    <cofactor evidence="9">
        <name>Mg(2+)</name>
        <dbReference type="ChEBI" id="CHEBI:18420"/>
    </cofactor>
    <cofactor evidence="9">
        <name>Mn(2+)</name>
        <dbReference type="ChEBI" id="CHEBI:29035"/>
    </cofactor>
    <text evidence="9">Mg(2+). Can also accept Mn(2+).</text>
</comment>
<evidence type="ECO:0000256" key="3">
    <source>
        <dbReference type="ARBA" id="ARBA00022679"/>
    </source>
</evidence>
<evidence type="ECO:0000256" key="5">
    <source>
        <dbReference type="ARBA" id="ARBA00022741"/>
    </source>
</evidence>
<dbReference type="GO" id="GO:0005829">
    <property type="term" value="C:cytosol"/>
    <property type="evidence" value="ECO:0007669"/>
    <property type="project" value="TreeGrafter"/>
</dbReference>
<dbReference type="GO" id="GO:0005524">
    <property type="term" value="F:ATP binding"/>
    <property type="evidence" value="ECO:0007669"/>
    <property type="project" value="UniProtKB-KW"/>
</dbReference>
<evidence type="ECO:0000256" key="6">
    <source>
        <dbReference type="ARBA" id="ARBA00022777"/>
    </source>
</evidence>
<feature type="binding site" evidence="9">
    <location>
        <position position="94"/>
    </location>
    <ligand>
        <name>substrate</name>
    </ligand>
</feature>
<dbReference type="SUPFAM" id="SSF53067">
    <property type="entry name" value="Actin-like ATPase domain"/>
    <property type="match status" value="2"/>
</dbReference>
<dbReference type="PROSITE" id="PS01075">
    <property type="entry name" value="ACETATE_KINASE_1"/>
    <property type="match status" value="1"/>
</dbReference>
<comment type="pathway">
    <text evidence="9">Metabolic intermediate biosynthesis; acetyl-CoA biosynthesis; acetyl-CoA from acetate: step 1/2.</text>
</comment>
<dbReference type="Pfam" id="PF00871">
    <property type="entry name" value="Acetate_kinase"/>
    <property type="match status" value="1"/>
</dbReference>
<dbReference type="STRING" id="762983.HMPREF9444_00474"/>
<dbReference type="Proteomes" id="UP000018458">
    <property type="component" value="Unassembled WGS sequence"/>
</dbReference>
<dbReference type="GO" id="GO:0006083">
    <property type="term" value="P:acetate metabolic process"/>
    <property type="evidence" value="ECO:0007669"/>
    <property type="project" value="TreeGrafter"/>
</dbReference>
<dbReference type="AlphaFoldDB" id="E8LIG2"/>
<dbReference type="eggNOG" id="COG0282">
    <property type="taxonomic scope" value="Bacteria"/>
</dbReference>
<dbReference type="InterPro" id="IPR004372">
    <property type="entry name" value="Ac/propionate_kinase"/>
</dbReference>
<evidence type="ECO:0000256" key="4">
    <source>
        <dbReference type="ARBA" id="ARBA00022723"/>
    </source>
</evidence>
<dbReference type="Gene3D" id="3.30.420.40">
    <property type="match status" value="2"/>
</dbReference>
<feature type="site" description="Transition state stabilizer" evidence="9">
    <location>
        <position position="183"/>
    </location>
</feature>
<dbReference type="InterPro" id="IPR043129">
    <property type="entry name" value="ATPase_NBD"/>
</dbReference>
<comment type="function">
    <text evidence="9">Catalyzes the formation of acetyl phosphate from acetate and ATP. Can also catalyze the reverse reaction.</text>
</comment>
<dbReference type="RefSeq" id="WP_009142695.1">
    <property type="nucleotide sequence ID" value="NZ_GL830960.1"/>
</dbReference>
<feature type="binding site" evidence="9">
    <location>
        <begin position="211"/>
        <end position="215"/>
    </location>
    <ligand>
        <name>ATP</name>
        <dbReference type="ChEBI" id="CHEBI:30616"/>
    </ligand>
</feature>
<evidence type="ECO:0000256" key="2">
    <source>
        <dbReference type="ARBA" id="ARBA00022490"/>
    </source>
</evidence>
<evidence type="ECO:0000313" key="11">
    <source>
        <dbReference type="EMBL" id="EFY07689.1"/>
    </source>
</evidence>
<name>E8LIG2_SUCHY</name>
<dbReference type="HOGENOM" id="CLU_020352_0_1_6"/>
<feature type="site" description="Transition state stabilizer" evidence="9">
    <location>
        <position position="244"/>
    </location>
</feature>
<protein>
    <recommendedName>
        <fullName evidence="9">Acetate kinase</fullName>
        <ecNumber evidence="9">2.7.2.1</ecNumber>
    </recommendedName>
    <alternativeName>
        <fullName evidence="9">Acetokinase</fullName>
    </alternativeName>
</protein>
<comment type="caution">
    <text evidence="11">The sequence shown here is derived from an EMBL/GenBank/DDBJ whole genome shotgun (WGS) entry which is preliminary data.</text>
</comment>
<dbReference type="EMBL" id="AEVO01000022">
    <property type="protein sequence ID" value="EFY07689.1"/>
    <property type="molecule type" value="Genomic_DNA"/>
</dbReference>
<dbReference type="UniPathway" id="UPA00340">
    <property type="reaction ID" value="UER00458"/>
</dbReference>
<dbReference type="PANTHER" id="PTHR21060:SF21">
    <property type="entry name" value="ACETATE KINASE"/>
    <property type="match status" value="1"/>
</dbReference>
<feature type="binding site" evidence="9">
    <location>
        <position position="13"/>
    </location>
    <ligand>
        <name>Mg(2+)</name>
        <dbReference type="ChEBI" id="CHEBI:18420"/>
    </ligand>
</feature>
<dbReference type="InterPro" id="IPR000890">
    <property type="entry name" value="Aliphatic_acid_kin_short-chain"/>
</dbReference>
<dbReference type="GO" id="GO:0008776">
    <property type="term" value="F:acetate kinase activity"/>
    <property type="evidence" value="ECO:0007669"/>
    <property type="project" value="UniProtKB-UniRule"/>
</dbReference>
<feature type="active site" description="Proton donor/acceptor" evidence="9">
    <location>
        <position position="151"/>
    </location>
</feature>
<keyword evidence="12" id="KW-1185">Reference proteome</keyword>
<dbReference type="NCBIfam" id="TIGR00016">
    <property type="entry name" value="ackA"/>
    <property type="match status" value="1"/>
</dbReference>
<evidence type="ECO:0000313" key="12">
    <source>
        <dbReference type="Proteomes" id="UP000018458"/>
    </source>
</evidence>
<feature type="binding site" evidence="9">
    <location>
        <begin position="286"/>
        <end position="288"/>
    </location>
    <ligand>
        <name>ATP</name>
        <dbReference type="ChEBI" id="CHEBI:30616"/>
    </ligand>
</feature>
<evidence type="ECO:0000256" key="1">
    <source>
        <dbReference type="ARBA" id="ARBA00008748"/>
    </source>
</evidence>
<dbReference type="CDD" id="cd24010">
    <property type="entry name" value="ASKHA_NBD_AcK_PK"/>
    <property type="match status" value="1"/>
</dbReference>
<dbReference type="HAMAP" id="MF_00020">
    <property type="entry name" value="Acetate_kinase"/>
    <property type="match status" value="1"/>
</dbReference>
<evidence type="ECO:0000256" key="7">
    <source>
        <dbReference type="ARBA" id="ARBA00022840"/>
    </source>
</evidence>
<keyword evidence="7 9" id="KW-0067">ATP-binding</keyword>
<keyword evidence="5 9" id="KW-0547">Nucleotide-binding</keyword>
<dbReference type="PANTHER" id="PTHR21060">
    <property type="entry name" value="ACETATE KINASE"/>
    <property type="match status" value="1"/>
</dbReference>
<organism evidence="11 12">
    <name type="scientific">Succinatimonas hippei (strain DSM 22608 / JCM 16073 / KCTC 15190 / YIT 12066)</name>
    <dbReference type="NCBI Taxonomy" id="762983"/>
    <lineage>
        <taxon>Bacteria</taxon>
        <taxon>Pseudomonadati</taxon>
        <taxon>Pseudomonadota</taxon>
        <taxon>Gammaproteobacteria</taxon>
        <taxon>Aeromonadales</taxon>
        <taxon>Succinivibrionaceae</taxon>
        <taxon>Succinatimonas</taxon>
    </lineage>
</organism>
<feature type="binding site" evidence="9">
    <location>
        <position position="393"/>
    </location>
    <ligand>
        <name>Mg(2+)</name>
        <dbReference type="ChEBI" id="CHEBI:18420"/>
    </ligand>
</feature>
<dbReference type="EC" id="2.7.2.1" evidence="9"/>
<proteinExistence type="inferred from homology"/>
<gene>
    <name evidence="9 11" type="primary">ackA</name>
    <name evidence="11" type="ORF">HMPREF9444_00474</name>
</gene>
<dbReference type="InterPro" id="IPR023865">
    <property type="entry name" value="Aliphatic_acid_kinase_CS"/>
</dbReference>
<dbReference type="PROSITE" id="PS01076">
    <property type="entry name" value="ACETATE_KINASE_2"/>
    <property type="match status" value="1"/>
</dbReference>
<accession>E8LIG2</accession>